<evidence type="ECO:0000256" key="1">
    <source>
        <dbReference type="ARBA" id="ARBA00006540"/>
    </source>
</evidence>
<evidence type="ECO:0000256" key="6">
    <source>
        <dbReference type="NCBIfam" id="TIGR03625"/>
    </source>
</evidence>
<organism evidence="10 11">
    <name type="scientific">Candidatus Uhrbacteria bacterium CG_4_9_14_3_um_filter_36_7</name>
    <dbReference type="NCBI Taxonomy" id="1975033"/>
    <lineage>
        <taxon>Bacteria</taxon>
        <taxon>Candidatus Uhriibacteriota</taxon>
    </lineage>
</organism>
<proteinExistence type="inferred from homology"/>
<evidence type="ECO:0000256" key="7">
    <source>
        <dbReference type="RuleBase" id="RU003905"/>
    </source>
</evidence>
<evidence type="ECO:0000256" key="3">
    <source>
        <dbReference type="ARBA" id="ARBA00022884"/>
    </source>
</evidence>
<dbReference type="GO" id="GO:0006412">
    <property type="term" value="P:translation"/>
    <property type="evidence" value="ECO:0007669"/>
    <property type="project" value="UniProtKB-UniRule"/>
</dbReference>
<dbReference type="Pfam" id="PF00297">
    <property type="entry name" value="Ribosomal_L3"/>
    <property type="match status" value="1"/>
</dbReference>
<comment type="caution">
    <text evidence="10">The sequence shown here is derived from an EMBL/GenBank/DDBJ whole genome shotgun (WGS) entry which is preliminary data.</text>
</comment>
<comment type="similarity">
    <text evidence="1 7">Belongs to the universal ribosomal protein uL3 family.</text>
</comment>
<name>A0A2M7XI09_9BACT</name>
<keyword evidence="2 8" id="KW-0699">rRNA-binding</keyword>
<dbReference type="EMBL" id="PFWS01000028">
    <property type="protein sequence ID" value="PJA47356.1"/>
    <property type="molecule type" value="Genomic_DNA"/>
</dbReference>
<evidence type="ECO:0000256" key="9">
    <source>
        <dbReference type="SAM" id="MobiDB-lite"/>
    </source>
</evidence>
<dbReference type="PANTHER" id="PTHR11229:SF16">
    <property type="entry name" value="LARGE RIBOSOMAL SUBUNIT PROTEIN UL3C"/>
    <property type="match status" value="1"/>
</dbReference>
<evidence type="ECO:0000256" key="5">
    <source>
        <dbReference type="ARBA" id="ARBA00023274"/>
    </source>
</evidence>
<dbReference type="Proteomes" id="UP000229749">
    <property type="component" value="Unassembled WGS sequence"/>
</dbReference>
<accession>A0A2M7XI09</accession>
<gene>
    <name evidence="10" type="primary">rplC</name>
    <name evidence="10" type="ORF">CO172_01830</name>
</gene>
<dbReference type="FunFam" id="2.40.30.10:FF:000004">
    <property type="entry name" value="50S ribosomal protein L3"/>
    <property type="match status" value="1"/>
</dbReference>
<dbReference type="InterPro" id="IPR019926">
    <property type="entry name" value="Ribosomal_uL3_CS"/>
</dbReference>
<dbReference type="PROSITE" id="PS00474">
    <property type="entry name" value="RIBOSOMAL_L3"/>
    <property type="match status" value="1"/>
</dbReference>
<evidence type="ECO:0000256" key="2">
    <source>
        <dbReference type="ARBA" id="ARBA00022730"/>
    </source>
</evidence>
<dbReference type="GO" id="GO:0003735">
    <property type="term" value="F:structural constituent of ribosome"/>
    <property type="evidence" value="ECO:0007669"/>
    <property type="project" value="UniProtKB-UniRule"/>
</dbReference>
<feature type="region of interest" description="Disordered" evidence="9">
    <location>
        <begin position="108"/>
        <end position="145"/>
    </location>
</feature>
<keyword evidence="3 8" id="KW-0694">RNA-binding</keyword>
<dbReference type="InterPro" id="IPR009000">
    <property type="entry name" value="Transl_B-barrel_sf"/>
</dbReference>
<dbReference type="InterPro" id="IPR000597">
    <property type="entry name" value="Ribosomal_uL3"/>
</dbReference>
<evidence type="ECO:0000313" key="10">
    <source>
        <dbReference type="EMBL" id="PJA47356.1"/>
    </source>
</evidence>
<keyword evidence="5 7" id="KW-0687">Ribonucleoprotein</keyword>
<reference evidence="11" key="1">
    <citation type="submission" date="2017-09" db="EMBL/GenBank/DDBJ databases">
        <title>Depth-based differentiation of microbial function through sediment-hosted aquifers and enrichment of novel symbionts in the deep terrestrial subsurface.</title>
        <authorList>
            <person name="Probst A.J."/>
            <person name="Ladd B."/>
            <person name="Jarett J.K."/>
            <person name="Geller-Mcgrath D.E."/>
            <person name="Sieber C.M.K."/>
            <person name="Emerson J.B."/>
            <person name="Anantharaman K."/>
            <person name="Thomas B.C."/>
            <person name="Malmstrom R."/>
            <person name="Stieglmeier M."/>
            <person name="Klingl A."/>
            <person name="Woyke T."/>
            <person name="Ryan C.M."/>
            <person name="Banfield J.F."/>
        </authorList>
    </citation>
    <scope>NUCLEOTIDE SEQUENCE [LARGE SCALE GENOMIC DNA]</scope>
</reference>
<evidence type="ECO:0000256" key="8">
    <source>
        <dbReference type="RuleBase" id="RU003906"/>
    </source>
</evidence>
<dbReference type="GO" id="GO:0019843">
    <property type="term" value="F:rRNA binding"/>
    <property type="evidence" value="ECO:0007669"/>
    <property type="project" value="UniProtKB-KW"/>
</dbReference>
<evidence type="ECO:0000313" key="11">
    <source>
        <dbReference type="Proteomes" id="UP000229749"/>
    </source>
</evidence>
<dbReference type="GO" id="GO:0022625">
    <property type="term" value="C:cytosolic large ribosomal subunit"/>
    <property type="evidence" value="ECO:0007669"/>
    <property type="project" value="TreeGrafter"/>
</dbReference>
<comment type="function">
    <text evidence="8">One of the primary rRNA binding proteins, it binds directly near the 3'-end of the 23S rRNA, where it nucleates assembly of the 50S subunit.</text>
</comment>
<dbReference type="PANTHER" id="PTHR11229">
    <property type="entry name" value="50S RIBOSOMAL PROTEIN L3"/>
    <property type="match status" value="1"/>
</dbReference>
<keyword evidence="4 7" id="KW-0689">Ribosomal protein</keyword>
<dbReference type="Gene3D" id="2.40.30.10">
    <property type="entry name" value="Translation factors"/>
    <property type="match status" value="2"/>
</dbReference>
<evidence type="ECO:0000256" key="4">
    <source>
        <dbReference type="ARBA" id="ARBA00022980"/>
    </source>
</evidence>
<protein>
    <recommendedName>
        <fullName evidence="6 8">50S ribosomal protein L3</fullName>
    </recommendedName>
</protein>
<dbReference type="NCBIfam" id="TIGR03625">
    <property type="entry name" value="L3_bact"/>
    <property type="match status" value="1"/>
</dbReference>
<dbReference type="AlphaFoldDB" id="A0A2M7XI09"/>
<comment type="subunit">
    <text evidence="8">Part of the 50S ribosomal subunit. Forms a cluster with proteins L14 and L19.</text>
</comment>
<dbReference type="InterPro" id="IPR019927">
    <property type="entry name" value="Ribosomal_uL3_bac/org-type"/>
</dbReference>
<sequence>MKYFIGKKIEMSQVFKEDGSVIPVTLVDAKPCQITAIKTKEKDGYQAVQLKFGDKPLVLKEFRMVDLDPSTEQGQIITIETFEIGDQVDVIGTSKGHGFAGVVKRHGFAGSPKTHGHKDQLRMPGSIASRRQGPVAKGKRMGGRMGGEQITVKNLEIIQIETDKHQLAIKGAIPGARGSLVFIRSSES</sequence>
<dbReference type="SUPFAM" id="SSF50447">
    <property type="entry name" value="Translation proteins"/>
    <property type="match status" value="1"/>
</dbReference>